<feature type="region of interest" description="Disordered" evidence="8">
    <location>
        <begin position="1"/>
        <end position="22"/>
    </location>
</feature>
<keyword evidence="4 7" id="KW-0812">Transmembrane</keyword>
<evidence type="ECO:0000256" key="8">
    <source>
        <dbReference type="SAM" id="MobiDB-lite"/>
    </source>
</evidence>
<reference evidence="10" key="1">
    <citation type="journal article" date="2014" name="Int. J. Syst. Evol. Microbiol.">
        <title>Complete genome sequence of Corynebacterium casei LMG S-19264T (=DSM 44701T), isolated from a smear-ripened cheese.</title>
        <authorList>
            <consortium name="US DOE Joint Genome Institute (JGI-PGF)"/>
            <person name="Walter F."/>
            <person name="Albersmeier A."/>
            <person name="Kalinowski J."/>
            <person name="Ruckert C."/>
        </authorList>
    </citation>
    <scope>NUCLEOTIDE SEQUENCE</scope>
    <source>
        <strain evidence="10">CGMCC 1.15958</strain>
    </source>
</reference>
<comment type="subcellular location">
    <subcellularLocation>
        <location evidence="1 7">Cell outer membrane</location>
        <topology evidence="1 7">Multi-pass membrane protein</topology>
    </subcellularLocation>
</comment>
<dbReference type="GO" id="GO:0009279">
    <property type="term" value="C:cell outer membrane"/>
    <property type="evidence" value="ECO:0007669"/>
    <property type="project" value="UniProtKB-SubCell"/>
</dbReference>
<evidence type="ECO:0000256" key="4">
    <source>
        <dbReference type="ARBA" id="ARBA00022692"/>
    </source>
</evidence>
<dbReference type="InterPro" id="IPR036942">
    <property type="entry name" value="Beta-barrel_TonB_sf"/>
</dbReference>
<feature type="domain" description="TonB-dependent receptor plug" evidence="9">
    <location>
        <begin position="84"/>
        <end position="202"/>
    </location>
</feature>
<dbReference type="EMBL" id="BMKK01000005">
    <property type="protein sequence ID" value="GGD61349.1"/>
    <property type="molecule type" value="Genomic_DNA"/>
</dbReference>
<dbReference type="InterPro" id="IPR012910">
    <property type="entry name" value="Plug_dom"/>
</dbReference>
<dbReference type="NCBIfam" id="TIGR04056">
    <property type="entry name" value="OMP_RagA_SusC"/>
    <property type="match status" value="1"/>
</dbReference>
<dbReference type="Pfam" id="PF07715">
    <property type="entry name" value="Plug"/>
    <property type="match status" value="1"/>
</dbReference>
<gene>
    <name evidence="10" type="ORF">GCM10011514_26730</name>
</gene>
<dbReference type="PROSITE" id="PS52016">
    <property type="entry name" value="TONB_DEPENDENT_REC_3"/>
    <property type="match status" value="1"/>
</dbReference>
<evidence type="ECO:0000313" key="10">
    <source>
        <dbReference type="EMBL" id="GGD61349.1"/>
    </source>
</evidence>
<sequence>MTGVSVSIKGSNAGTTTDDKGSYSIKASAQSTLVFSFIGFKTSEIPVGNRSTVDVTLEEDATQLEEVAVTGLGISKQQRALGYASVTIKSDALIKTASPNFASALYGKAPGVRIAATPGGATSAVNITIRGVNSITGRNQPLIVMDGVPIRDGEVRNNDYWGDQRLRGNGLLDINPEDVDNISILKGASAAALYGSEAVNGVVLITTKNGKGRKGLGVDFNTSYSVDNVAYLPRYQNIRGAGAPLNVNNAGQDAEGFIYYDTNGDGVKDTRGILNFSINFGPKFDGKPTMSWDGVVRPYEAQKNNYGGLYQQGQNSNINLAISQGNENSNLRFSLTRQDNQGISLGAKNTKNIANFNSNFKIGQKWNTDIIVNYINQYTHNRPYSIDRMINNFTGMIGRFDNAEWYLNKYKTSKGYRFVTGSAQSLTPNENIIYNGFKGDIADYVWRLKEHNLDEYSNRVIASMTNYYQIYKDLKLRGRVSTDFTSERVENRQSTEVPLAFNNSGSFSLGSNLYSIVYGDVLLTYTKKVTPNLELNAMGGYTATKELATKIGRETSVGLSTENLFDIAASINTPVSSSSRSKLAKDALLATINADYKGYLFLEGTVRRDRTSTMNPNNNTFVYPSVNSSFVFTDAFTMPEALSYGKIRASWGIVGNYPDIYNANIAYDQNTLGVQAIGGKPVLYTTIPTTFGNDGIRPEQKREFEFGLETKFLKNRLGFDISYYNAQVVDQILPLTLPATSGATSVLTNIGTLRNKGIEVAITATPYRTRNFMWTSILNLSKNTNVVEKLANGATELLHADYDGNAAQLRSVVGQPMGDFYAHPIATNANGEKIVNPDGLYKVDADKMIKVGNAMPKVVGGFINSLTYKGISLDIVTDFRFGGYIMPTGINWMISRGLLEESTKFMDKESGGLSYYVANGKGIQTTADKGPNGETVYHDGMLMEGVSDKGEKNTNVISQAYYYWNTYNWGGPQYSSSRYELYIQKNSYIKLRELTLGYTLPAKVASKIGAKRLNVSVFGRNLLYFYRTIKDMDAEQTTAGSRWFQTLTNAGTNPSTRTMGVMLRASF</sequence>
<dbReference type="InterPro" id="IPR023997">
    <property type="entry name" value="TonB-dep_OMP_SusC/RagA_CS"/>
</dbReference>
<dbReference type="SUPFAM" id="SSF56935">
    <property type="entry name" value="Porins"/>
    <property type="match status" value="1"/>
</dbReference>
<dbReference type="InterPro" id="IPR023996">
    <property type="entry name" value="TonB-dep_OMP_SusC/RagA"/>
</dbReference>
<proteinExistence type="inferred from homology"/>
<dbReference type="NCBIfam" id="TIGR04057">
    <property type="entry name" value="SusC_RagA_signa"/>
    <property type="match status" value="1"/>
</dbReference>
<keyword evidence="3 7" id="KW-1134">Transmembrane beta strand</keyword>
<feature type="compositionally biased region" description="Polar residues" evidence="8">
    <location>
        <begin position="1"/>
        <end position="16"/>
    </location>
</feature>
<dbReference type="Proteomes" id="UP000609064">
    <property type="component" value="Unassembled WGS sequence"/>
</dbReference>
<dbReference type="Gene3D" id="2.170.130.10">
    <property type="entry name" value="TonB-dependent receptor, plug domain"/>
    <property type="match status" value="1"/>
</dbReference>
<dbReference type="Gene3D" id="2.40.170.20">
    <property type="entry name" value="TonB-dependent receptor, beta-barrel domain"/>
    <property type="match status" value="1"/>
</dbReference>
<keyword evidence="5 7" id="KW-0472">Membrane</keyword>
<protein>
    <submittedName>
        <fullName evidence="10">SusC/RagA family TonB-linked outer membrane protein</fullName>
    </submittedName>
</protein>
<organism evidence="10 11">
    <name type="scientific">Emticicia aquatilis</name>
    <dbReference type="NCBI Taxonomy" id="1537369"/>
    <lineage>
        <taxon>Bacteria</taxon>
        <taxon>Pseudomonadati</taxon>
        <taxon>Bacteroidota</taxon>
        <taxon>Cytophagia</taxon>
        <taxon>Cytophagales</taxon>
        <taxon>Leadbetterellaceae</taxon>
        <taxon>Emticicia</taxon>
    </lineage>
</organism>
<evidence type="ECO:0000256" key="1">
    <source>
        <dbReference type="ARBA" id="ARBA00004571"/>
    </source>
</evidence>
<dbReference type="SUPFAM" id="SSF49464">
    <property type="entry name" value="Carboxypeptidase regulatory domain-like"/>
    <property type="match status" value="1"/>
</dbReference>
<evidence type="ECO:0000256" key="2">
    <source>
        <dbReference type="ARBA" id="ARBA00022448"/>
    </source>
</evidence>
<evidence type="ECO:0000313" key="11">
    <source>
        <dbReference type="Proteomes" id="UP000609064"/>
    </source>
</evidence>
<dbReference type="Pfam" id="PF13715">
    <property type="entry name" value="CarbopepD_reg_2"/>
    <property type="match status" value="1"/>
</dbReference>
<dbReference type="InterPro" id="IPR037066">
    <property type="entry name" value="Plug_dom_sf"/>
</dbReference>
<dbReference type="InterPro" id="IPR008969">
    <property type="entry name" value="CarboxyPept-like_regulatory"/>
</dbReference>
<keyword evidence="6 7" id="KW-0998">Cell outer membrane</keyword>
<evidence type="ECO:0000256" key="5">
    <source>
        <dbReference type="ARBA" id="ARBA00023136"/>
    </source>
</evidence>
<keyword evidence="2 7" id="KW-0813">Transport</keyword>
<evidence type="ECO:0000256" key="7">
    <source>
        <dbReference type="PROSITE-ProRule" id="PRU01360"/>
    </source>
</evidence>
<evidence type="ECO:0000256" key="6">
    <source>
        <dbReference type="ARBA" id="ARBA00023237"/>
    </source>
</evidence>
<reference evidence="10" key="2">
    <citation type="submission" date="2020-09" db="EMBL/GenBank/DDBJ databases">
        <authorList>
            <person name="Sun Q."/>
            <person name="Zhou Y."/>
        </authorList>
    </citation>
    <scope>NUCLEOTIDE SEQUENCE</scope>
    <source>
        <strain evidence="10">CGMCC 1.15958</strain>
    </source>
</reference>
<dbReference type="Gene3D" id="2.60.40.1120">
    <property type="entry name" value="Carboxypeptidase-like, regulatory domain"/>
    <property type="match status" value="1"/>
</dbReference>
<comment type="caution">
    <text evidence="10">The sequence shown here is derived from an EMBL/GenBank/DDBJ whole genome shotgun (WGS) entry which is preliminary data.</text>
</comment>
<dbReference type="InterPro" id="IPR039426">
    <property type="entry name" value="TonB-dep_rcpt-like"/>
</dbReference>
<name>A0A916YU58_9BACT</name>
<accession>A0A916YU58</accession>
<evidence type="ECO:0000256" key="3">
    <source>
        <dbReference type="ARBA" id="ARBA00022452"/>
    </source>
</evidence>
<evidence type="ECO:0000259" key="9">
    <source>
        <dbReference type="Pfam" id="PF07715"/>
    </source>
</evidence>
<keyword evidence="11" id="KW-1185">Reference proteome</keyword>
<dbReference type="AlphaFoldDB" id="A0A916YU58"/>
<comment type="similarity">
    <text evidence="7">Belongs to the TonB-dependent receptor family.</text>
</comment>